<feature type="transmembrane region" description="Helical" evidence="5">
    <location>
        <begin position="296"/>
        <end position="320"/>
    </location>
</feature>
<dbReference type="GO" id="GO:0005384">
    <property type="term" value="F:manganese ion transmembrane transporter activity"/>
    <property type="evidence" value="ECO:0007669"/>
    <property type="project" value="TreeGrafter"/>
</dbReference>
<keyword evidence="2 5" id="KW-0812">Transmembrane</keyword>
<feature type="transmembrane region" description="Helical" evidence="5">
    <location>
        <begin position="157"/>
        <end position="181"/>
    </location>
</feature>
<evidence type="ECO:0000256" key="2">
    <source>
        <dbReference type="ARBA" id="ARBA00022692"/>
    </source>
</evidence>
<gene>
    <name evidence="6" type="ORF">PACTADRAFT_41528</name>
</gene>
<keyword evidence="7" id="KW-1185">Reference proteome</keyword>
<feature type="transmembrane region" description="Helical" evidence="5">
    <location>
        <begin position="94"/>
        <end position="119"/>
    </location>
</feature>
<dbReference type="GO" id="GO:0030026">
    <property type="term" value="P:intracellular manganese ion homeostasis"/>
    <property type="evidence" value="ECO:0007669"/>
    <property type="project" value="TreeGrafter"/>
</dbReference>
<dbReference type="GO" id="GO:0000329">
    <property type="term" value="C:fungal-type vacuole membrane"/>
    <property type="evidence" value="ECO:0007669"/>
    <property type="project" value="EnsemblFungi"/>
</dbReference>
<evidence type="ECO:0000256" key="1">
    <source>
        <dbReference type="ARBA" id="ARBA00004141"/>
    </source>
</evidence>
<evidence type="ECO:0000256" key="3">
    <source>
        <dbReference type="ARBA" id="ARBA00022989"/>
    </source>
</evidence>
<comment type="subcellular location">
    <subcellularLocation>
        <location evidence="1">Membrane</location>
        <topology evidence="1">Multi-pass membrane protein</topology>
    </subcellularLocation>
</comment>
<dbReference type="EMBL" id="KV454013">
    <property type="protein sequence ID" value="ODV96204.1"/>
    <property type="molecule type" value="Genomic_DNA"/>
</dbReference>
<feature type="transmembrane region" description="Helical" evidence="5">
    <location>
        <begin position="125"/>
        <end position="145"/>
    </location>
</feature>
<evidence type="ECO:0000256" key="5">
    <source>
        <dbReference type="SAM" id="Phobius"/>
    </source>
</evidence>
<dbReference type="STRING" id="669874.A0A1E4TWV3"/>
<accession>A0A1E4TWV3</accession>
<dbReference type="OrthoDB" id="409173at2759"/>
<dbReference type="PANTHER" id="PTHR11706:SF29">
    <property type="entry name" value="IRON TRANSPORTER SMF3"/>
    <property type="match status" value="1"/>
</dbReference>
<dbReference type="NCBIfam" id="TIGR01197">
    <property type="entry name" value="nramp"/>
    <property type="match status" value="1"/>
</dbReference>
<feature type="transmembrane region" description="Helical" evidence="5">
    <location>
        <begin position="203"/>
        <end position="227"/>
    </location>
</feature>
<feature type="transmembrane region" description="Helical" evidence="5">
    <location>
        <begin position="12"/>
        <end position="31"/>
    </location>
</feature>
<name>A0A1E4TWV3_PACTA</name>
<dbReference type="PRINTS" id="PR00447">
    <property type="entry name" value="NATRESASSCMP"/>
</dbReference>
<organism evidence="6 7">
    <name type="scientific">Pachysolen tannophilus NRRL Y-2460</name>
    <dbReference type="NCBI Taxonomy" id="669874"/>
    <lineage>
        <taxon>Eukaryota</taxon>
        <taxon>Fungi</taxon>
        <taxon>Dikarya</taxon>
        <taxon>Ascomycota</taxon>
        <taxon>Saccharomycotina</taxon>
        <taxon>Pichiomycetes</taxon>
        <taxon>Pachysolenaceae</taxon>
        <taxon>Pachysolen</taxon>
    </lineage>
</organism>
<dbReference type="HAMAP" id="MF_00221">
    <property type="entry name" value="NRAMP"/>
    <property type="match status" value="1"/>
</dbReference>
<sequence length="522" mass="57895">MNQVDRWVSFKAIIFKYVKFIGPGILVSVAYLDPGNYSTSVSAGGNYQYHLLFTICISNLFAVLLQSLCIKLGSVTGLNLAEMCRLHMDKRLSLLIYILTEIAIVATDLAEVVGTAISLELLFNIPLKIGILVTALDVVIVLFAYRDEGTMKQVRIFEAFVSSLVALTCFCFISLLFKIHIDDKKALFLGFLPSSKVVLEQKAVYLSLGILGATVMPHSLFLGSALVQPRLKDYDVKNGYYKPLFPSLTNSQQQQQQQQNQQQLLSSENTHRDLTKKYKPSLKAINYCLAYSYTELIVSLFLIAIFVNSAILIVAGATLYGKPDADDADLFSIYDMLAAYISPVAGLVFSCAMLFSGQAAGIICTMAGQIVSEGFINWSLKPWIRRILTRLLAIIPCLIMVFTTGRKGIGQSLNASQVVLSLLLPFVSAPLIYFTCSKQYMKVEVTKHDEVISERSNLLTGGNNINGNRYNDNETRNGEEKTYVDFTNGTFMTCASILTWGLISLLNIYLIIQLARGEDINF</sequence>
<evidence type="ECO:0000313" key="6">
    <source>
        <dbReference type="EMBL" id="ODV96204.1"/>
    </source>
</evidence>
<evidence type="ECO:0000256" key="4">
    <source>
        <dbReference type="ARBA" id="ARBA00023136"/>
    </source>
</evidence>
<dbReference type="GO" id="GO:0034755">
    <property type="term" value="P:iron ion transmembrane transport"/>
    <property type="evidence" value="ECO:0007669"/>
    <property type="project" value="TreeGrafter"/>
</dbReference>
<dbReference type="InterPro" id="IPR001046">
    <property type="entry name" value="NRAMP_fam"/>
</dbReference>
<protein>
    <submittedName>
        <fullName evidence="6">Uncharacterized protein</fullName>
    </submittedName>
</protein>
<dbReference type="Proteomes" id="UP000094236">
    <property type="component" value="Unassembled WGS sequence"/>
</dbReference>
<keyword evidence="3 5" id="KW-1133">Transmembrane helix</keyword>
<reference evidence="7" key="1">
    <citation type="submission" date="2016-05" db="EMBL/GenBank/DDBJ databases">
        <title>Comparative genomics of biotechnologically important yeasts.</title>
        <authorList>
            <consortium name="DOE Joint Genome Institute"/>
            <person name="Riley R."/>
            <person name="Haridas S."/>
            <person name="Wolfe K.H."/>
            <person name="Lopes M.R."/>
            <person name="Hittinger C.T."/>
            <person name="Goker M."/>
            <person name="Salamov A."/>
            <person name="Wisecaver J."/>
            <person name="Long T.M."/>
            <person name="Aerts A.L."/>
            <person name="Barry K."/>
            <person name="Choi C."/>
            <person name="Clum A."/>
            <person name="Coughlan A.Y."/>
            <person name="Deshpande S."/>
            <person name="Douglass A.P."/>
            <person name="Hanson S.J."/>
            <person name="Klenk H.-P."/>
            <person name="Labutti K."/>
            <person name="Lapidus A."/>
            <person name="Lindquist E."/>
            <person name="Lipzen A."/>
            <person name="Meier-Kolthoff J.P."/>
            <person name="Ohm R.A."/>
            <person name="Otillar R.P."/>
            <person name="Pangilinan J."/>
            <person name="Peng Y."/>
            <person name="Rokas A."/>
            <person name="Rosa C.A."/>
            <person name="Scheuner C."/>
            <person name="Sibirny A.A."/>
            <person name="Slot J.C."/>
            <person name="Stielow J.B."/>
            <person name="Sun H."/>
            <person name="Kurtzman C.P."/>
            <person name="Blackwell M."/>
            <person name="Grigoriev I.V."/>
            <person name="Jeffries T.W."/>
        </authorList>
    </citation>
    <scope>NUCLEOTIDE SEQUENCE [LARGE SCALE GENOMIC DNA]</scope>
    <source>
        <strain evidence="7">NRRL Y-2460</strain>
    </source>
</reference>
<dbReference type="GO" id="GO:0015086">
    <property type="term" value="F:cadmium ion transmembrane transporter activity"/>
    <property type="evidence" value="ECO:0007669"/>
    <property type="project" value="TreeGrafter"/>
</dbReference>
<feature type="transmembrane region" description="Helical" evidence="5">
    <location>
        <begin position="387"/>
        <end position="405"/>
    </location>
</feature>
<feature type="transmembrane region" description="Helical" evidence="5">
    <location>
        <begin position="417"/>
        <end position="436"/>
    </location>
</feature>
<dbReference type="AlphaFoldDB" id="A0A1E4TWV3"/>
<dbReference type="Pfam" id="PF01566">
    <property type="entry name" value="Nramp"/>
    <property type="match status" value="2"/>
</dbReference>
<dbReference type="GO" id="GO:0006879">
    <property type="term" value="P:intracellular iron ion homeostasis"/>
    <property type="evidence" value="ECO:0007669"/>
    <property type="project" value="EnsemblFungi"/>
</dbReference>
<dbReference type="PANTHER" id="PTHR11706">
    <property type="entry name" value="SOLUTE CARRIER PROTEIN FAMILY 11 MEMBER"/>
    <property type="match status" value="1"/>
</dbReference>
<dbReference type="NCBIfam" id="NF037982">
    <property type="entry name" value="Nramp_1"/>
    <property type="match status" value="1"/>
</dbReference>
<proteinExistence type="inferred from homology"/>
<evidence type="ECO:0000313" key="7">
    <source>
        <dbReference type="Proteomes" id="UP000094236"/>
    </source>
</evidence>
<feature type="transmembrane region" description="Helical" evidence="5">
    <location>
        <begin position="340"/>
        <end position="366"/>
    </location>
</feature>
<keyword evidence="4 5" id="KW-0472">Membrane</keyword>
<feature type="transmembrane region" description="Helical" evidence="5">
    <location>
        <begin position="491"/>
        <end position="512"/>
    </location>
</feature>
<feature type="transmembrane region" description="Helical" evidence="5">
    <location>
        <begin position="51"/>
        <end position="73"/>
    </location>
</feature>